<dbReference type="Proteomes" id="UP000231586">
    <property type="component" value="Unassembled WGS sequence"/>
</dbReference>
<dbReference type="EMBL" id="PGTZ01000009">
    <property type="protein sequence ID" value="PJI90937.1"/>
    <property type="molecule type" value="Genomic_DNA"/>
</dbReference>
<dbReference type="Pfam" id="PF06983">
    <property type="entry name" value="3-dmu-9_3-mt"/>
    <property type="match status" value="1"/>
</dbReference>
<keyword evidence="2" id="KW-0808">Transferase</keyword>
<sequence>MGKAAGKAALGLWYDTQALEAAELYVSLFPNSKILDVTRHDSAVPVNGPDSPAELGTPFLVDFEIDGLRVQAINAGPIFQFNEAASIIIDCEDQDEVDRYWDALTADGGQPSQCGWLKDRFGLSWQIVPKQLGELMSSPDRDAAGRVFAAMMQMTKLDVAGLEAAARG</sequence>
<name>A0A2M8WJ28_9MICO</name>
<organism evidence="2 3">
    <name type="scientific">Luteimicrobium subarcticum</name>
    <dbReference type="NCBI Taxonomy" id="620910"/>
    <lineage>
        <taxon>Bacteria</taxon>
        <taxon>Bacillati</taxon>
        <taxon>Actinomycetota</taxon>
        <taxon>Actinomycetes</taxon>
        <taxon>Micrococcales</taxon>
        <taxon>Luteimicrobium</taxon>
    </lineage>
</organism>
<dbReference type="InterPro" id="IPR028973">
    <property type="entry name" value="PhnB-like"/>
</dbReference>
<gene>
    <name evidence="2" type="ORF">CLV34_2195</name>
</gene>
<keyword evidence="3" id="KW-1185">Reference proteome</keyword>
<dbReference type="GO" id="GO:0032259">
    <property type="term" value="P:methylation"/>
    <property type="evidence" value="ECO:0007669"/>
    <property type="project" value="UniProtKB-KW"/>
</dbReference>
<protein>
    <submittedName>
        <fullName evidence="2">Putative 3-demethylubiquinone-9 3-methyltransferase (Glyoxalase superfamily)</fullName>
    </submittedName>
</protein>
<dbReference type="GO" id="GO:0008168">
    <property type="term" value="F:methyltransferase activity"/>
    <property type="evidence" value="ECO:0007669"/>
    <property type="project" value="UniProtKB-KW"/>
</dbReference>
<proteinExistence type="predicted"/>
<comment type="caution">
    <text evidence="2">The sequence shown here is derived from an EMBL/GenBank/DDBJ whole genome shotgun (WGS) entry which is preliminary data.</text>
</comment>
<feature type="domain" description="PhnB-like" evidence="1">
    <location>
        <begin position="10"/>
        <end position="128"/>
    </location>
</feature>
<dbReference type="InterPro" id="IPR009725">
    <property type="entry name" value="3_dmu_93_MTrfase"/>
</dbReference>
<dbReference type="RefSeq" id="WP_100350344.1">
    <property type="nucleotide sequence ID" value="NZ_PGTZ01000009.1"/>
</dbReference>
<dbReference type="PANTHER" id="PTHR33990">
    <property type="entry name" value="PROTEIN YJDN-RELATED"/>
    <property type="match status" value="1"/>
</dbReference>
<dbReference type="CDD" id="cd06588">
    <property type="entry name" value="PhnB_like"/>
    <property type="match status" value="1"/>
</dbReference>
<dbReference type="AlphaFoldDB" id="A0A2M8WJ28"/>
<dbReference type="OrthoDB" id="9806473at2"/>
<evidence type="ECO:0000259" key="1">
    <source>
        <dbReference type="Pfam" id="PF06983"/>
    </source>
</evidence>
<dbReference type="SUPFAM" id="SSF54593">
    <property type="entry name" value="Glyoxalase/Bleomycin resistance protein/Dihydroxybiphenyl dioxygenase"/>
    <property type="match status" value="1"/>
</dbReference>
<reference evidence="2 3" key="1">
    <citation type="submission" date="2017-11" db="EMBL/GenBank/DDBJ databases">
        <title>Genomic Encyclopedia of Archaeal and Bacterial Type Strains, Phase II (KMG-II): From Individual Species to Whole Genera.</title>
        <authorList>
            <person name="Goeker M."/>
        </authorList>
    </citation>
    <scope>NUCLEOTIDE SEQUENCE [LARGE SCALE GENOMIC DNA]</scope>
    <source>
        <strain evidence="2 3">DSM 22413</strain>
    </source>
</reference>
<evidence type="ECO:0000313" key="3">
    <source>
        <dbReference type="Proteomes" id="UP000231586"/>
    </source>
</evidence>
<accession>A0A2M8WJ28</accession>
<keyword evidence="2" id="KW-0489">Methyltransferase</keyword>
<dbReference type="Gene3D" id="3.10.180.10">
    <property type="entry name" value="2,3-Dihydroxybiphenyl 1,2-Dioxygenase, domain 1"/>
    <property type="match status" value="1"/>
</dbReference>
<dbReference type="InterPro" id="IPR029068">
    <property type="entry name" value="Glyas_Bleomycin-R_OHBP_Dase"/>
</dbReference>
<dbReference type="PANTHER" id="PTHR33990:SF2">
    <property type="entry name" value="PHNB-LIKE DOMAIN-CONTAINING PROTEIN"/>
    <property type="match status" value="1"/>
</dbReference>
<dbReference type="PIRSF" id="PIRSF021700">
    <property type="entry name" value="3_dmu_93_MTrfase"/>
    <property type="match status" value="1"/>
</dbReference>
<evidence type="ECO:0000313" key="2">
    <source>
        <dbReference type="EMBL" id="PJI90937.1"/>
    </source>
</evidence>
<keyword evidence="2" id="KW-0830">Ubiquinone</keyword>